<name>A0ABU6JPP3_9GAMM</name>
<dbReference type="InterPro" id="IPR050388">
    <property type="entry name" value="ABC_Ni/Peptide_Import"/>
</dbReference>
<proteinExistence type="inferred from homology"/>
<evidence type="ECO:0000256" key="3">
    <source>
        <dbReference type="ARBA" id="ARBA00022448"/>
    </source>
</evidence>
<evidence type="ECO:0000313" key="12">
    <source>
        <dbReference type="Proteomes" id="UP001309705"/>
    </source>
</evidence>
<dbReference type="EC" id="7.4.2.9" evidence="8"/>
<dbReference type="CDD" id="cd03257">
    <property type="entry name" value="ABC_NikE_OppD_transporters"/>
    <property type="match status" value="2"/>
</dbReference>
<dbReference type="PROSITE" id="PS50893">
    <property type="entry name" value="ABC_TRANSPORTER_2"/>
    <property type="match status" value="2"/>
</dbReference>
<keyword evidence="12" id="KW-1185">Reference proteome</keyword>
<feature type="domain" description="ABC transporter" evidence="10">
    <location>
        <begin position="291"/>
        <end position="539"/>
    </location>
</feature>
<keyword evidence="6 11" id="KW-0067">ATP-binding</keyword>
<dbReference type="PANTHER" id="PTHR43297:SF2">
    <property type="entry name" value="DIPEPTIDE TRANSPORT ATP-BINDING PROTEIN DPPD"/>
    <property type="match status" value="1"/>
</dbReference>
<protein>
    <recommendedName>
        <fullName evidence="8">ABC-type dipeptide transporter</fullName>
        <ecNumber evidence="8">7.4.2.9</ecNumber>
    </recommendedName>
</protein>
<evidence type="ECO:0000313" key="11">
    <source>
        <dbReference type="EMBL" id="MEC5342565.1"/>
    </source>
</evidence>
<dbReference type="GO" id="GO:0005524">
    <property type="term" value="F:ATP binding"/>
    <property type="evidence" value="ECO:0007669"/>
    <property type="project" value="UniProtKB-KW"/>
</dbReference>
<evidence type="ECO:0000256" key="7">
    <source>
        <dbReference type="ARBA" id="ARBA00023136"/>
    </source>
</evidence>
<dbReference type="InterPro" id="IPR013563">
    <property type="entry name" value="Oligopep_ABC_C"/>
</dbReference>
<comment type="subcellular location">
    <subcellularLocation>
        <location evidence="1">Cell inner membrane</location>
        <topology evidence="1">Peripheral membrane protein</topology>
    </subcellularLocation>
</comment>
<dbReference type="Pfam" id="PF08352">
    <property type="entry name" value="oligo_HPY"/>
    <property type="match status" value="2"/>
</dbReference>
<evidence type="ECO:0000256" key="8">
    <source>
        <dbReference type="ARBA" id="ARBA00038852"/>
    </source>
</evidence>
<comment type="similarity">
    <text evidence="2">Belongs to the ABC transporter superfamily.</text>
</comment>
<keyword evidence="4" id="KW-1003">Cell membrane</keyword>
<dbReference type="PANTHER" id="PTHR43297">
    <property type="entry name" value="OLIGOPEPTIDE TRANSPORT ATP-BINDING PROTEIN APPD"/>
    <property type="match status" value="1"/>
</dbReference>
<evidence type="ECO:0000259" key="10">
    <source>
        <dbReference type="PROSITE" id="PS50893"/>
    </source>
</evidence>
<dbReference type="InterPro" id="IPR003593">
    <property type="entry name" value="AAA+_ATPase"/>
</dbReference>
<dbReference type="PROSITE" id="PS00211">
    <property type="entry name" value="ABC_TRANSPORTER_1"/>
    <property type="match status" value="2"/>
</dbReference>
<keyword evidence="5" id="KW-0547">Nucleotide-binding</keyword>
<evidence type="ECO:0000256" key="9">
    <source>
        <dbReference type="ARBA" id="ARBA00047356"/>
    </source>
</evidence>
<dbReference type="RefSeq" id="WP_327617639.1">
    <property type="nucleotide sequence ID" value="NZ_JAYWTM010000006.1"/>
</dbReference>
<accession>A0ABU6JPP3</accession>
<keyword evidence="3" id="KW-0813">Transport</keyword>
<comment type="catalytic activity">
    <reaction evidence="9">
        <text>a dipeptide(out) + ATP + H2O = a dipeptide(in) + ADP + phosphate + H(+)</text>
        <dbReference type="Rhea" id="RHEA:23120"/>
        <dbReference type="ChEBI" id="CHEBI:15377"/>
        <dbReference type="ChEBI" id="CHEBI:15378"/>
        <dbReference type="ChEBI" id="CHEBI:30616"/>
        <dbReference type="ChEBI" id="CHEBI:43474"/>
        <dbReference type="ChEBI" id="CHEBI:90799"/>
        <dbReference type="ChEBI" id="CHEBI:456216"/>
        <dbReference type="EC" id="7.4.2.9"/>
    </reaction>
</comment>
<dbReference type="Proteomes" id="UP001309705">
    <property type="component" value="Unassembled WGS sequence"/>
</dbReference>
<dbReference type="SMART" id="SM00382">
    <property type="entry name" value="AAA"/>
    <property type="match status" value="2"/>
</dbReference>
<feature type="domain" description="ABC transporter" evidence="10">
    <location>
        <begin position="19"/>
        <end position="269"/>
    </location>
</feature>
<dbReference type="NCBIfam" id="NF007739">
    <property type="entry name" value="PRK10419.1"/>
    <property type="match status" value="2"/>
</dbReference>
<dbReference type="InterPro" id="IPR027417">
    <property type="entry name" value="P-loop_NTPase"/>
</dbReference>
<dbReference type="SUPFAM" id="SSF52540">
    <property type="entry name" value="P-loop containing nucleoside triphosphate hydrolases"/>
    <property type="match status" value="2"/>
</dbReference>
<gene>
    <name evidence="11" type="ORF">VSX58_08070</name>
</gene>
<comment type="caution">
    <text evidence="11">The sequence shown here is derived from an EMBL/GenBank/DDBJ whole genome shotgun (WGS) entry which is preliminary data.</text>
</comment>
<keyword evidence="7" id="KW-0472">Membrane</keyword>
<organism evidence="11 12">
    <name type="scientific">Brenneria populi</name>
    <dbReference type="NCBI Taxonomy" id="1505588"/>
    <lineage>
        <taxon>Bacteria</taxon>
        <taxon>Pseudomonadati</taxon>
        <taxon>Pseudomonadota</taxon>
        <taxon>Gammaproteobacteria</taxon>
        <taxon>Enterobacterales</taxon>
        <taxon>Pectobacteriaceae</taxon>
        <taxon>Brenneria</taxon>
    </lineage>
</organism>
<dbReference type="EMBL" id="JAYWTM010000006">
    <property type="protein sequence ID" value="MEC5342565.1"/>
    <property type="molecule type" value="Genomic_DNA"/>
</dbReference>
<sequence length="555" mass="60752">MSDNGIAAPQRADGQEPLLSIRNLSIALPRGGDRPYAVQGLNYDIHAGEILCVVGESGSGKSMSANAIMGLLPSYLTPESGEILLGGVDLLRQSEETLRAMRGKDMAMIFQEPLSALNPLMTVGDQIAEVMRVHKAYPGDEADRRVLELLEFVGLPDPEQIRHSWPFRLSGGQRQRVVIAMALALEPKLLIADEPTTALDVTTQAQILELIARIQREKGMAVMFVTHDFGVVAEIADHVAVMEKGLLVEQGPADAILNRPRHPYTRRLIGSVPRGRAEAHDMPSGQNPVVLEVRELRKTYRSGGGWFKPGRVVHAVDGVSFNVMRGETVGIVGESGSGKSTIGRCLLKLTDIDSGQMLFHGQDIARLSESQFRPLRSSIQMIFQDPFASLNPRQTVGKILCDGPMANGVSRRDAEARARELLDLVELEGSAFSRYPNEFSGGQRQRIGIARALALEPQLIVADESVSALDVSVQAQVLRLLRDVQRKMNLALIFVTHDLRVAAHICDRLLVMHRGRIVEQGLPSQIFHAPEAPYTQQLIAAVPGRHWDPAAVVLE</sequence>
<evidence type="ECO:0000256" key="5">
    <source>
        <dbReference type="ARBA" id="ARBA00022741"/>
    </source>
</evidence>
<dbReference type="Gene3D" id="3.40.50.300">
    <property type="entry name" value="P-loop containing nucleotide triphosphate hydrolases"/>
    <property type="match status" value="2"/>
</dbReference>
<dbReference type="InterPro" id="IPR003439">
    <property type="entry name" value="ABC_transporter-like_ATP-bd"/>
</dbReference>
<evidence type="ECO:0000256" key="1">
    <source>
        <dbReference type="ARBA" id="ARBA00004417"/>
    </source>
</evidence>
<dbReference type="Pfam" id="PF00005">
    <property type="entry name" value="ABC_tran"/>
    <property type="match status" value="2"/>
</dbReference>
<evidence type="ECO:0000256" key="6">
    <source>
        <dbReference type="ARBA" id="ARBA00022840"/>
    </source>
</evidence>
<dbReference type="InterPro" id="IPR017871">
    <property type="entry name" value="ABC_transporter-like_CS"/>
</dbReference>
<evidence type="ECO:0000256" key="2">
    <source>
        <dbReference type="ARBA" id="ARBA00005417"/>
    </source>
</evidence>
<evidence type="ECO:0000256" key="4">
    <source>
        <dbReference type="ARBA" id="ARBA00022475"/>
    </source>
</evidence>
<reference evidence="11 12" key="1">
    <citation type="journal article" date="2017" name="Int. J. Syst. Evol. Microbiol.">
        <title>Brenneria populi subsp. brevivirga subsp. nov. isolated from symptomatic bark of Populus x euramericana canker, and description of Brenneria populi subsp. populi subsp. nov.</title>
        <authorList>
            <person name="Zheng M.H."/>
            <person name="Piao C.G."/>
            <person name="Xue H."/>
            <person name="Guo M.W."/>
            <person name="Li Y."/>
        </authorList>
    </citation>
    <scope>NUCLEOTIDE SEQUENCE [LARGE SCALE GENOMIC DNA]</scope>
    <source>
        <strain evidence="11 12">D9-5</strain>
    </source>
</reference>
<dbReference type="NCBIfam" id="NF008453">
    <property type="entry name" value="PRK11308.1"/>
    <property type="match status" value="2"/>
</dbReference>